<dbReference type="SUPFAM" id="SSF52540">
    <property type="entry name" value="P-loop containing nucleoside triphosphate hydrolases"/>
    <property type="match status" value="1"/>
</dbReference>
<evidence type="ECO:0000256" key="8">
    <source>
        <dbReference type="ARBA" id="ARBA00012016"/>
    </source>
</evidence>
<dbReference type="Pfam" id="PF02283">
    <property type="entry name" value="CobU"/>
    <property type="match status" value="1"/>
</dbReference>
<dbReference type="NCBIfam" id="NF004469">
    <property type="entry name" value="PRK05800.1"/>
    <property type="match status" value="1"/>
</dbReference>
<evidence type="ECO:0000256" key="5">
    <source>
        <dbReference type="ARBA" id="ARBA00004692"/>
    </source>
</evidence>
<dbReference type="CDD" id="cd00544">
    <property type="entry name" value="CobU"/>
    <property type="match status" value="1"/>
</dbReference>
<evidence type="ECO:0000256" key="7">
    <source>
        <dbReference type="ARBA" id="ARBA00007490"/>
    </source>
</evidence>
<keyword evidence="18" id="KW-0548">Nucleotidyltransferase</keyword>
<dbReference type="PANTHER" id="PTHR34848:SF1">
    <property type="entry name" value="BIFUNCTIONAL ADENOSYLCOBALAMIN BIOSYNTHESIS PROTEIN COBU"/>
    <property type="match status" value="1"/>
</dbReference>
<protein>
    <recommendedName>
        <fullName evidence="16">Adenosylcobinamide kinase</fullName>
        <ecNumber evidence="8">2.7.1.156</ecNumber>
        <ecNumber evidence="9">2.7.7.62</ecNumber>
    </recommendedName>
    <alternativeName>
        <fullName evidence="17">Adenosylcobinamide-phosphate guanylyltransferase</fullName>
    </alternativeName>
</protein>
<keyword evidence="13 18" id="KW-0418">Kinase</keyword>
<evidence type="ECO:0000256" key="16">
    <source>
        <dbReference type="ARBA" id="ARBA00029570"/>
    </source>
</evidence>
<evidence type="ECO:0000256" key="12">
    <source>
        <dbReference type="ARBA" id="ARBA00022741"/>
    </source>
</evidence>
<dbReference type="PANTHER" id="PTHR34848">
    <property type="match status" value="1"/>
</dbReference>
<dbReference type="EMBL" id="JADLQX010000017">
    <property type="protein sequence ID" value="MBF6300304.1"/>
    <property type="molecule type" value="Genomic_DNA"/>
</dbReference>
<evidence type="ECO:0000256" key="13">
    <source>
        <dbReference type="ARBA" id="ARBA00022777"/>
    </source>
</evidence>
<evidence type="ECO:0000313" key="18">
    <source>
        <dbReference type="EMBL" id="MBF6300304.1"/>
    </source>
</evidence>
<dbReference type="GO" id="GO:0008820">
    <property type="term" value="F:cobinamide phosphate guanylyltransferase activity"/>
    <property type="evidence" value="ECO:0007669"/>
    <property type="project" value="UniProtKB-EC"/>
</dbReference>
<accession>A0ABS0CUM1</accession>
<keyword evidence="12" id="KW-0547">Nucleotide-binding</keyword>
<evidence type="ECO:0000256" key="9">
    <source>
        <dbReference type="ARBA" id="ARBA00012523"/>
    </source>
</evidence>
<sequence length="188" mass="19967">MSHSFSPAAARRILVLGGARSGKSAFAEKLAGEGGETVRYLATAVPDPEDHDFADRIAQHRSRRPASWSTVESADPATVLAESTVPSNPSSVTLIDDIGTWLTARIDAREAWEAPRGTISPDTDALVAAVAAYQGTLVIVTPEVGMGVIPATRSGRLFRDEIGILNQRLAQACDEAYFVVAGLPLRLK</sequence>
<dbReference type="GO" id="GO:0043752">
    <property type="term" value="F:adenosylcobinamide kinase activity"/>
    <property type="evidence" value="ECO:0007669"/>
    <property type="project" value="UniProtKB-EC"/>
</dbReference>
<comment type="catalytic activity">
    <reaction evidence="3">
        <text>adenosylcob(III)inamide + GTP = adenosylcob(III)inamide phosphate + GDP + H(+)</text>
        <dbReference type="Rhea" id="RHEA:15765"/>
        <dbReference type="ChEBI" id="CHEBI:2480"/>
        <dbReference type="ChEBI" id="CHEBI:15378"/>
        <dbReference type="ChEBI" id="CHEBI:37565"/>
        <dbReference type="ChEBI" id="CHEBI:58189"/>
        <dbReference type="ChEBI" id="CHEBI:58502"/>
        <dbReference type="EC" id="2.7.1.156"/>
    </reaction>
</comment>
<evidence type="ECO:0000313" key="19">
    <source>
        <dbReference type="Proteomes" id="UP000702209"/>
    </source>
</evidence>
<evidence type="ECO:0000256" key="15">
    <source>
        <dbReference type="ARBA" id="ARBA00023134"/>
    </source>
</evidence>
<keyword evidence="11 18" id="KW-0808">Transferase</keyword>
<dbReference type="InterPro" id="IPR003203">
    <property type="entry name" value="CobU/CobP"/>
</dbReference>
<dbReference type="EC" id="2.7.1.156" evidence="8"/>
<dbReference type="RefSeq" id="WP_195131656.1">
    <property type="nucleotide sequence ID" value="NZ_JADLQX010000017.1"/>
</dbReference>
<name>A0ABS0CUM1_9NOCA</name>
<evidence type="ECO:0000256" key="4">
    <source>
        <dbReference type="ARBA" id="ARBA00003889"/>
    </source>
</evidence>
<dbReference type="Gene3D" id="3.40.50.300">
    <property type="entry name" value="P-loop containing nucleotide triphosphate hydrolases"/>
    <property type="match status" value="1"/>
</dbReference>
<evidence type="ECO:0000256" key="14">
    <source>
        <dbReference type="ARBA" id="ARBA00022840"/>
    </source>
</evidence>
<comment type="similarity">
    <text evidence="7">Belongs to the CobU/CobP family.</text>
</comment>
<comment type="function">
    <text evidence="4">Catalyzes ATP-dependent phosphorylation of adenosylcobinamide and addition of GMP to adenosylcobinamide phosphate.</text>
</comment>
<evidence type="ECO:0000256" key="17">
    <source>
        <dbReference type="ARBA" id="ARBA00030571"/>
    </source>
</evidence>
<evidence type="ECO:0000256" key="3">
    <source>
        <dbReference type="ARBA" id="ARBA00001522"/>
    </source>
</evidence>
<evidence type="ECO:0000256" key="2">
    <source>
        <dbReference type="ARBA" id="ARBA00000711"/>
    </source>
</evidence>
<evidence type="ECO:0000256" key="10">
    <source>
        <dbReference type="ARBA" id="ARBA00022573"/>
    </source>
</evidence>
<comment type="caution">
    <text evidence="18">The sequence shown here is derived from an EMBL/GenBank/DDBJ whole genome shotgun (WGS) entry which is preliminary data.</text>
</comment>
<keyword evidence="19" id="KW-1185">Reference proteome</keyword>
<dbReference type="InterPro" id="IPR027417">
    <property type="entry name" value="P-loop_NTPase"/>
</dbReference>
<comment type="pathway">
    <text evidence="5">Cofactor biosynthesis; adenosylcobalamin biosynthesis; adenosylcobalamin from cob(II)yrinate a,c-diamide: step 6/7.</text>
</comment>
<reference evidence="18 19" key="1">
    <citation type="submission" date="2020-10" db="EMBL/GenBank/DDBJ databases">
        <title>Identification of Nocardia species via Next-generation sequencing and recognition of intraspecies genetic diversity.</title>
        <authorList>
            <person name="Li P."/>
            <person name="Li P."/>
            <person name="Lu B."/>
        </authorList>
    </citation>
    <scope>NUCLEOTIDE SEQUENCE [LARGE SCALE GENOMIC DNA]</scope>
    <source>
        <strain evidence="18 19">BJ06-0157</strain>
    </source>
</reference>
<comment type="pathway">
    <text evidence="6">Cofactor biosynthesis; adenosylcobalamin biosynthesis; adenosylcobalamin from cob(II)yrinate a,c-diamide: step 5/7.</text>
</comment>
<gene>
    <name evidence="18" type="primary">cobU</name>
    <name evidence="18" type="ORF">IU459_22570</name>
</gene>
<evidence type="ECO:0000256" key="6">
    <source>
        <dbReference type="ARBA" id="ARBA00005159"/>
    </source>
</evidence>
<dbReference type="Proteomes" id="UP000702209">
    <property type="component" value="Unassembled WGS sequence"/>
</dbReference>
<keyword evidence="10" id="KW-0169">Cobalamin biosynthesis</keyword>
<keyword evidence="14" id="KW-0067">ATP-binding</keyword>
<comment type="catalytic activity">
    <reaction evidence="1">
        <text>adenosylcob(III)inamide + ATP = adenosylcob(III)inamide phosphate + ADP + H(+)</text>
        <dbReference type="Rhea" id="RHEA:15769"/>
        <dbReference type="ChEBI" id="CHEBI:2480"/>
        <dbReference type="ChEBI" id="CHEBI:15378"/>
        <dbReference type="ChEBI" id="CHEBI:30616"/>
        <dbReference type="ChEBI" id="CHEBI:58502"/>
        <dbReference type="ChEBI" id="CHEBI:456216"/>
        <dbReference type="EC" id="2.7.1.156"/>
    </reaction>
</comment>
<dbReference type="PIRSF" id="PIRSF006135">
    <property type="entry name" value="CobU"/>
    <property type="match status" value="1"/>
</dbReference>
<proteinExistence type="inferred from homology"/>
<organism evidence="18 19">
    <name type="scientific">Nocardia amamiensis</name>
    <dbReference type="NCBI Taxonomy" id="404578"/>
    <lineage>
        <taxon>Bacteria</taxon>
        <taxon>Bacillati</taxon>
        <taxon>Actinomycetota</taxon>
        <taxon>Actinomycetes</taxon>
        <taxon>Mycobacteriales</taxon>
        <taxon>Nocardiaceae</taxon>
        <taxon>Nocardia</taxon>
    </lineage>
</organism>
<comment type="catalytic activity">
    <reaction evidence="2">
        <text>adenosylcob(III)inamide phosphate + GTP + H(+) = adenosylcob(III)inamide-GDP + diphosphate</text>
        <dbReference type="Rhea" id="RHEA:22712"/>
        <dbReference type="ChEBI" id="CHEBI:15378"/>
        <dbReference type="ChEBI" id="CHEBI:33019"/>
        <dbReference type="ChEBI" id="CHEBI:37565"/>
        <dbReference type="ChEBI" id="CHEBI:58502"/>
        <dbReference type="ChEBI" id="CHEBI:60487"/>
        <dbReference type="EC" id="2.7.7.62"/>
    </reaction>
</comment>
<keyword evidence="15" id="KW-0342">GTP-binding</keyword>
<evidence type="ECO:0000256" key="1">
    <source>
        <dbReference type="ARBA" id="ARBA00000312"/>
    </source>
</evidence>
<evidence type="ECO:0000256" key="11">
    <source>
        <dbReference type="ARBA" id="ARBA00022679"/>
    </source>
</evidence>
<dbReference type="EC" id="2.7.7.62" evidence="9"/>